<dbReference type="InterPro" id="IPR011989">
    <property type="entry name" value="ARM-like"/>
</dbReference>
<dbReference type="PANTHER" id="PTHR15829">
    <property type="entry name" value="PROTEIN KINASE PKN/PRK1, EFFECTOR"/>
    <property type="match status" value="1"/>
</dbReference>
<dbReference type="GO" id="GO:0005737">
    <property type="term" value="C:cytoplasm"/>
    <property type="evidence" value="ECO:0007669"/>
    <property type="project" value="TreeGrafter"/>
</dbReference>
<dbReference type="Proteomes" id="UP000765507">
    <property type="component" value="Unassembled WGS sequence"/>
</dbReference>
<organism evidence="1 2">
    <name type="scientific">Chelydra serpentina</name>
    <name type="common">Snapping turtle</name>
    <name type="synonym">Testudo serpentina</name>
    <dbReference type="NCBI Taxonomy" id="8475"/>
    <lineage>
        <taxon>Eukaryota</taxon>
        <taxon>Metazoa</taxon>
        <taxon>Chordata</taxon>
        <taxon>Craniata</taxon>
        <taxon>Vertebrata</taxon>
        <taxon>Euteleostomi</taxon>
        <taxon>Archelosauria</taxon>
        <taxon>Testudinata</taxon>
        <taxon>Testudines</taxon>
        <taxon>Cryptodira</taxon>
        <taxon>Durocryptodira</taxon>
        <taxon>Americhelydia</taxon>
        <taxon>Chelydroidea</taxon>
        <taxon>Chelydridae</taxon>
        <taxon>Chelydra</taxon>
    </lineage>
</organism>
<dbReference type="Gene3D" id="1.25.10.10">
    <property type="entry name" value="Leucine-rich Repeat Variant"/>
    <property type="match status" value="1"/>
</dbReference>
<dbReference type="Pfam" id="PF13646">
    <property type="entry name" value="HEAT_2"/>
    <property type="match status" value="1"/>
</dbReference>
<dbReference type="InterPro" id="IPR016024">
    <property type="entry name" value="ARM-type_fold"/>
</dbReference>
<evidence type="ECO:0008006" key="3">
    <source>
        <dbReference type="Google" id="ProtNLM"/>
    </source>
</evidence>
<proteinExistence type="predicted"/>
<dbReference type="EMBL" id="JAHGAV010000241">
    <property type="protein sequence ID" value="KAG6927827.1"/>
    <property type="molecule type" value="Genomic_DNA"/>
</dbReference>
<reference evidence="1 2" key="1">
    <citation type="journal article" date="2020" name="G3 (Bethesda)">
        <title>Draft Genome of the Common Snapping Turtle, Chelydra serpentina, a Model for Phenotypic Plasticity in Reptiles.</title>
        <authorList>
            <person name="Das D."/>
            <person name="Singh S.K."/>
            <person name="Bierstedt J."/>
            <person name="Erickson A."/>
            <person name="Galli G.L.J."/>
            <person name="Crossley D.A. 2nd"/>
            <person name="Rhen T."/>
        </authorList>
    </citation>
    <scope>NUCLEOTIDE SEQUENCE [LARGE SCALE GENOMIC DNA]</scope>
    <source>
        <strain evidence="1">KW</strain>
    </source>
</reference>
<accession>A0A8T1SGL5</accession>
<sequence length="200" mass="22084">MCWPGGCPGGGSSQGEQLTIFQYWSHLVAPHVSLDAYVMELAEEVLLAQNLNSDDQDVVLKALKRVPESRLRKDGLKAMSSLLIEGNSKVVSAVSAQLRSLAENPRFRERALVWYLEQLEDEEAQTRIASCAALGCLRAKESIEQLVYLCQTDKEDVREAAKQSLMLCGEDGKSAHRRLEETLNSLPRIFAPGSMASTAF</sequence>
<dbReference type="InterPro" id="IPR026136">
    <property type="entry name" value="RIPOR3"/>
</dbReference>
<name>A0A8T1SGL5_CHESE</name>
<gene>
    <name evidence="1" type="ORF">G0U57_009289</name>
</gene>
<evidence type="ECO:0000313" key="1">
    <source>
        <dbReference type="EMBL" id="KAG6927827.1"/>
    </source>
</evidence>
<dbReference type="OrthoDB" id="9999654at2759"/>
<dbReference type="SUPFAM" id="SSF48371">
    <property type="entry name" value="ARM repeat"/>
    <property type="match status" value="1"/>
</dbReference>
<keyword evidence="2" id="KW-1185">Reference proteome</keyword>
<dbReference type="AlphaFoldDB" id="A0A8T1SGL5"/>
<protein>
    <recommendedName>
        <fullName evidence="3">HEAT repeat domain-containing protein</fullName>
    </recommendedName>
</protein>
<evidence type="ECO:0000313" key="2">
    <source>
        <dbReference type="Proteomes" id="UP000765507"/>
    </source>
</evidence>
<comment type="caution">
    <text evidence="1">The sequence shown here is derived from an EMBL/GenBank/DDBJ whole genome shotgun (WGS) entry which is preliminary data.</text>
</comment>
<dbReference type="PANTHER" id="PTHR15829:SF1">
    <property type="entry name" value="RHO FAMILY-INTERACTING CELL POLARIZATION REGULATOR 1"/>
    <property type="match status" value="1"/>
</dbReference>